<reference evidence="2 3" key="1">
    <citation type="submission" date="2013-09" db="EMBL/GenBank/DDBJ databases">
        <title>Corchorus capsularis genome sequencing.</title>
        <authorList>
            <person name="Alam M."/>
            <person name="Haque M.S."/>
            <person name="Islam M.S."/>
            <person name="Emdad E.M."/>
            <person name="Islam M.M."/>
            <person name="Ahmed B."/>
            <person name="Halim A."/>
            <person name="Hossen Q.M.M."/>
            <person name="Hossain M.Z."/>
            <person name="Ahmed R."/>
            <person name="Khan M.M."/>
            <person name="Islam R."/>
            <person name="Rashid M.M."/>
            <person name="Khan S.A."/>
            <person name="Rahman M.S."/>
            <person name="Alam M."/>
        </authorList>
    </citation>
    <scope>NUCLEOTIDE SEQUENCE [LARGE SCALE GENOMIC DNA]</scope>
    <source>
        <strain evidence="3">cv. CVL-1</strain>
        <tissue evidence="2">Whole seedling</tissue>
    </source>
</reference>
<sequence>MAIGNFKAGDKALDDGKRKSGRREASQEGSNVGPGYTHPVGNNNKLIVNGDHSALENSSQNPVGDNLEGEGGAAAGHHIDAVGTSSGDAGDGSIDGGSFGGGGGDCGSFSGGDCF</sequence>
<dbReference type="Gramene" id="OMO68169">
    <property type="protein sequence ID" value="OMO68169"/>
    <property type="gene ID" value="CCACVL1_20050"/>
</dbReference>
<evidence type="ECO:0000313" key="2">
    <source>
        <dbReference type="EMBL" id="OMO68169.1"/>
    </source>
</evidence>
<dbReference type="Proteomes" id="UP000188268">
    <property type="component" value="Unassembled WGS sequence"/>
</dbReference>
<organism evidence="2 3">
    <name type="scientific">Corchorus capsularis</name>
    <name type="common">Jute</name>
    <dbReference type="NCBI Taxonomy" id="210143"/>
    <lineage>
        <taxon>Eukaryota</taxon>
        <taxon>Viridiplantae</taxon>
        <taxon>Streptophyta</taxon>
        <taxon>Embryophyta</taxon>
        <taxon>Tracheophyta</taxon>
        <taxon>Spermatophyta</taxon>
        <taxon>Magnoliopsida</taxon>
        <taxon>eudicotyledons</taxon>
        <taxon>Gunneridae</taxon>
        <taxon>Pentapetalae</taxon>
        <taxon>rosids</taxon>
        <taxon>malvids</taxon>
        <taxon>Malvales</taxon>
        <taxon>Malvaceae</taxon>
        <taxon>Grewioideae</taxon>
        <taxon>Apeibeae</taxon>
        <taxon>Corchorus</taxon>
    </lineage>
</organism>
<dbReference type="EMBL" id="AWWV01012235">
    <property type="protein sequence ID" value="OMO68169.1"/>
    <property type="molecule type" value="Genomic_DNA"/>
</dbReference>
<accession>A0A1R3HCU5</accession>
<protein>
    <submittedName>
        <fullName evidence="2">Uncharacterized protein</fullName>
    </submittedName>
</protein>
<gene>
    <name evidence="2" type="ORF">CCACVL1_20050</name>
</gene>
<feature type="compositionally biased region" description="Gly residues" evidence="1">
    <location>
        <begin position="89"/>
        <end position="115"/>
    </location>
</feature>
<dbReference type="OrthoDB" id="10427016at2759"/>
<evidence type="ECO:0000313" key="3">
    <source>
        <dbReference type="Proteomes" id="UP000188268"/>
    </source>
</evidence>
<name>A0A1R3HCU5_COCAP</name>
<feature type="compositionally biased region" description="Basic and acidic residues" evidence="1">
    <location>
        <begin position="8"/>
        <end position="26"/>
    </location>
</feature>
<keyword evidence="3" id="KW-1185">Reference proteome</keyword>
<evidence type="ECO:0000256" key="1">
    <source>
        <dbReference type="SAM" id="MobiDB-lite"/>
    </source>
</evidence>
<dbReference type="AlphaFoldDB" id="A0A1R3HCU5"/>
<comment type="caution">
    <text evidence="2">The sequence shown here is derived from an EMBL/GenBank/DDBJ whole genome shotgun (WGS) entry which is preliminary data.</text>
</comment>
<feature type="region of interest" description="Disordered" evidence="1">
    <location>
        <begin position="1"/>
        <end position="115"/>
    </location>
</feature>
<proteinExistence type="predicted"/>